<dbReference type="Proteomes" id="UP001150581">
    <property type="component" value="Unassembled WGS sequence"/>
</dbReference>
<accession>A0ACC1I8W5</accession>
<gene>
    <name evidence="1" type="ORF">LPJ66_007413</name>
</gene>
<protein>
    <submittedName>
        <fullName evidence="1">Uncharacterized protein</fullName>
    </submittedName>
</protein>
<sequence>ADPVHEATPHRKQGAAKLTRTVPVTPQFAKSKRSRRETEDVPSDPARNEKALDIEKKAARILAKARANNSQQLVRAQPPKRTVPQPFTFRSDTVAERHLMKLREEIAMLKVEEKALRQFRAMPLPDFPTPKKHKREVPQEPMHASPFHLQTDSRGEAYQSQLKARLEELEEKQRERREFKARPIPPSIDQPFVPQPSTIPLTAIEEILLSTELRSEERRAYDDDRMERERIREEVLARKRLENERREEEEIKRLRKILVHKAQPIRHYKPVDIQPSDRPLTVPKTPQWHVRTRDWSTTTPTPIPTPASTLDPATPTPMPSN</sequence>
<organism evidence="1 2">
    <name type="scientific">Kickxella alabastrina</name>
    <dbReference type="NCBI Taxonomy" id="61397"/>
    <lineage>
        <taxon>Eukaryota</taxon>
        <taxon>Fungi</taxon>
        <taxon>Fungi incertae sedis</taxon>
        <taxon>Zoopagomycota</taxon>
        <taxon>Kickxellomycotina</taxon>
        <taxon>Kickxellomycetes</taxon>
        <taxon>Kickxellales</taxon>
        <taxon>Kickxellaceae</taxon>
        <taxon>Kickxella</taxon>
    </lineage>
</organism>
<dbReference type="EMBL" id="JANBPG010001322">
    <property type="protein sequence ID" value="KAJ1890541.1"/>
    <property type="molecule type" value="Genomic_DNA"/>
</dbReference>
<feature type="non-terminal residue" evidence="1">
    <location>
        <position position="1"/>
    </location>
</feature>
<reference evidence="1" key="1">
    <citation type="submission" date="2022-07" db="EMBL/GenBank/DDBJ databases">
        <title>Phylogenomic reconstructions and comparative analyses of Kickxellomycotina fungi.</title>
        <authorList>
            <person name="Reynolds N.K."/>
            <person name="Stajich J.E."/>
            <person name="Barry K."/>
            <person name="Grigoriev I.V."/>
            <person name="Crous P."/>
            <person name="Smith M.E."/>
        </authorList>
    </citation>
    <scope>NUCLEOTIDE SEQUENCE</scope>
    <source>
        <strain evidence="1">Benny 63K</strain>
    </source>
</reference>
<name>A0ACC1I8W5_9FUNG</name>
<comment type="caution">
    <text evidence="1">The sequence shown here is derived from an EMBL/GenBank/DDBJ whole genome shotgun (WGS) entry which is preliminary data.</text>
</comment>
<proteinExistence type="predicted"/>
<keyword evidence="2" id="KW-1185">Reference proteome</keyword>
<evidence type="ECO:0000313" key="1">
    <source>
        <dbReference type="EMBL" id="KAJ1890541.1"/>
    </source>
</evidence>
<evidence type="ECO:0000313" key="2">
    <source>
        <dbReference type="Proteomes" id="UP001150581"/>
    </source>
</evidence>